<dbReference type="Pfam" id="PF00216">
    <property type="entry name" value="Bac_DNA_binding"/>
    <property type="match status" value="1"/>
</dbReference>
<dbReference type="GO" id="GO:0030527">
    <property type="term" value="F:structural constituent of chromatin"/>
    <property type="evidence" value="ECO:0007669"/>
    <property type="project" value="InterPro"/>
</dbReference>
<dbReference type="InterPro" id="IPR010992">
    <property type="entry name" value="IHF-like_DNA-bd_dom_sf"/>
</dbReference>
<comment type="similarity">
    <text evidence="1">Belongs to the bacterial histone-like protein family.</text>
</comment>
<protein>
    <submittedName>
        <fullName evidence="3">Integration host factor subunit alpha</fullName>
    </submittedName>
</protein>
<dbReference type="SMART" id="SM00411">
    <property type="entry name" value="BHL"/>
    <property type="match status" value="1"/>
</dbReference>
<dbReference type="EMBL" id="MWDQ01000129">
    <property type="protein sequence ID" value="OQB72407.1"/>
    <property type="molecule type" value="Genomic_DNA"/>
</dbReference>
<dbReference type="PANTHER" id="PTHR33175:SF2">
    <property type="entry name" value="INTEGRATION HOST FACTOR SUBUNIT ALPHA"/>
    <property type="match status" value="1"/>
</dbReference>
<comment type="caution">
    <text evidence="3">The sequence shown here is derived from an EMBL/GenBank/DDBJ whole genome shotgun (WGS) entry which is preliminary data.</text>
</comment>
<dbReference type="GO" id="GO:0003677">
    <property type="term" value="F:DNA binding"/>
    <property type="evidence" value="ECO:0007669"/>
    <property type="project" value="InterPro"/>
</dbReference>
<evidence type="ECO:0000256" key="1">
    <source>
        <dbReference type="RuleBase" id="RU003939"/>
    </source>
</evidence>
<dbReference type="CDD" id="cd13836">
    <property type="entry name" value="IHF_B"/>
    <property type="match status" value="1"/>
</dbReference>
<dbReference type="AlphaFoldDB" id="A0A1V6C677"/>
<dbReference type="PANTHER" id="PTHR33175">
    <property type="entry name" value="DNA-BINDING PROTEIN HU"/>
    <property type="match status" value="1"/>
</dbReference>
<evidence type="ECO:0000256" key="2">
    <source>
        <dbReference type="SAM" id="MobiDB-lite"/>
    </source>
</evidence>
<evidence type="ECO:0000313" key="3">
    <source>
        <dbReference type="EMBL" id="OQB72407.1"/>
    </source>
</evidence>
<proteinExistence type="inferred from homology"/>
<dbReference type="InterPro" id="IPR000119">
    <property type="entry name" value="Hist_DNA-bd"/>
</dbReference>
<feature type="compositionally biased region" description="Polar residues" evidence="2">
    <location>
        <begin position="90"/>
        <end position="110"/>
    </location>
</feature>
<dbReference type="GO" id="GO:0005829">
    <property type="term" value="C:cytosol"/>
    <property type="evidence" value="ECO:0007669"/>
    <property type="project" value="TreeGrafter"/>
</dbReference>
<dbReference type="Proteomes" id="UP000485562">
    <property type="component" value="Unassembled WGS sequence"/>
</dbReference>
<sequence length="110" mass="12698">MIKKDIIEEITKETGLSKPVVRLVIEKFITQMRTSLLEKQRIELRNFGVFKVKKVRPKKGRNLKTGETVPVPERWKVTFKPSKVFLKLNSPESEQQLPFDSPETGSTLDS</sequence>
<feature type="region of interest" description="Disordered" evidence="2">
    <location>
        <begin position="89"/>
        <end position="110"/>
    </location>
</feature>
<dbReference type="SUPFAM" id="SSF47729">
    <property type="entry name" value="IHF-like DNA-binding proteins"/>
    <property type="match status" value="1"/>
</dbReference>
<name>A0A1V6C677_UNCT6</name>
<dbReference type="Gene3D" id="4.10.520.10">
    <property type="entry name" value="IHF-like DNA-binding proteins"/>
    <property type="match status" value="1"/>
</dbReference>
<organism evidence="3">
    <name type="scientific">candidate division TA06 bacterium ADurb.Bin131</name>
    <dbReference type="NCBI Taxonomy" id="1852827"/>
    <lineage>
        <taxon>Bacteria</taxon>
        <taxon>Bacteria division TA06</taxon>
    </lineage>
</organism>
<reference evidence="3" key="1">
    <citation type="submission" date="2017-02" db="EMBL/GenBank/DDBJ databases">
        <title>Delving into the versatile metabolic prowess of the omnipresent phylum Bacteroidetes.</title>
        <authorList>
            <person name="Nobu M.K."/>
            <person name="Mei R."/>
            <person name="Narihiro T."/>
            <person name="Kuroda K."/>
            <person name="Liu W.-T."/>
        </authorList>
    </citation>
    <scope>NUCLEOTIDE SEQUENCE</scope>
    <source>
        <strain evidence="3">ADurb.Bin131</strain>
    </source>
</reference>
<accession>A0A1V6C677</accession>
<gene>
    <name evidence="3" type="primary">ihfA</name>
    <name evidence="3" type="ORF">BWX89_01322</name>
</gene>